<gene>
    <name evidence="3" type="primary">LOC114336022</name>
</gene>
<dbReference type="InParanoid" id="A0A6P7G586"/>
<feature type="transmembrane region" description="Helical" evidence="2">
    <location>
        <begin position="20"/>
        <end position="45"/>
    </location>
</feature>
<feature type="region of interest" description="Disordered" evidence="1">
    <location>
        <begin position="250"/>
        <end position="287"/>
    </location>
</feature>
<reference evidence="3" key="1">
    <citation type="submission" date="2025-08" db="UniProtKB">
        <authorList>
            <consortium name="RefSeq"/>
        </authorList>
    </citation>
    <scope>IDENTIFICATION</scope>
    <source>
        <tissue evidence="3">Whole insect</tissue>
    </source>
</reference>
<keyword evidence="2" id="KW-1133">Transmembrane helix</keyword>
<evidence type="ECO:0000313" key="3">
    <source>
        <dbReference type="RefSeq" id="XP_028142162.1"/>
    </source>
</evidence>
<keyword evidence="2" id="KW-0472">Membrane</keyword>
<keyword evidence="2" id="KW-0812">Transmembrane</keyword>
<proteinExistence type="predicted"/>
<sequence length="302" mass="34242">MEDIINHFGKIISKTVMVHIYSFPSFSIEVFLSLILCVVHILLIYEVNDIFQATNAKALSKLRLKHPHLRDSDSCSYQTISRLQVFPQKIEATTMRKSFFAQPCRKLSRKMSNRSNFGWVIPRKDSSMFRHTYTDRIDQLLSITPSEYVRKDKERKNREAGLKSCIESLTTLLEKALSNEHADLHNLSGEALRKSINHIKENFENQIVGDTKPCKFPEFGDNSLHSLITNSLNNKPLKTTAHIVSFNVTEDDKSDKVSGKGDINYQDSEATLDGDNSDGSEYGKESCLREARGDANISAYGT</sequence>
<protein>
    <submittedName>
        <fullName evidence="3">Uncharacterized protein LOC114336022</fullName>
    </submittedName>
</protein>
<dbReference type="AlphaFoldDB" id="A0A6P7G586"/>
<dbReference type="OrthoDB" id="6717296at2759"/>
<feature type="compositionally biased region" description="Basic and acidic residues" evidence="1">
    <location>
        <begin position="250"/>
        <end position="259"/>
    </location>
</feature>
<name>A0A6P7G586_DIAVI</name>
<accession>A0A6P7G586</accession>
<dbReference type="RefSeq" id="XP_028142162.1">
    <property type="nucleotide sequence ID" value="XM_028286361.1"/>
</dbReference>
<dbReference type="KEGG" id="dvv:114336022"/>
<evidence type="ECO:0000256" key="1">
    <source>
        <dbReference type="SAM" id="MobiDB-lite"/>
    </source>
</evidence>
<evidence type="ECO:0000256" key="2">
    <source>
        <dbReference type="SAM" id="Phobius"/>
    </source>
</evidence>
<organism evidence="3">
    <name type="scientific">Diabrotica virgifera virgifera</name>
    <name type="common">western corn rootworm</name>
    <dbReference type="NCBI Taxonomy" id="50390"/>
    <lineage>
        <taxon>Eukaryota</taxon>
        <taxon>Metazoa</taxon>
        <taxon>Ecdysozoa</taxon>
        <taxon>Arthropoda</taxon>
        <taxon>Hexapoda</taxon>
        <taxon>Insecta</taxon>
        <taxon>Pterygota</taxon>
        <taxon>Neoptera</taxon>
        <taxon>Endopterygota</taxon>
        <taxon>Coleoptera</taxon>
        <taxon>Polyphaga</taxon>
        <taxon>Cucujiformia</taxon>
        <taxon>Chrysomeloidea</taxon>
        <taxon>Chrysomelidae</taxon>
        <taxon>Galerucinae</taxon>
        <taxon>Diabroticina</taxon>
        <taxon>Diabroticites</taxon>
        <taxon>Diabrotica</taxon>
    </lineage>
</organism>